<proteinExistence type="inferred from homology"/>
<keyword evidence="4" id="KW-0326">Glycosidase</keyword>
<gene>
    <name evidence="11" type="ORF">DN069_04630</name>
</gene>
<keyword evidence="2" id="KW-0328">Glycosyltransferase</keyword>
<feature type="binding site" evidence="6">
    <location>
        <begin position="638"/>
        <end position="639"/>
    </location>
    <ligand>
        <name>substrate</name>
    </ligand>
</feature>
<feature type="domain" description="Glycoside hydrolase family 65 N-terminal" evidence="10">
    <location>
        <begin position="10"/>
        <end position="290"/>
    </location>
</feature>
<keyword evidence="11" id="KW-0378">Hydrolase</keyword>
<dbReference type="PANTHER" id="PTHR11051">
    <property type="entry name" value="GLYCOSYL HYDROLASE-RELATED"/>
    <property type="match status" value="1"/>
</dbReference>
<dbReference type="SUPFAM" id="SSF74650">
    <property type="entry name" value="Galactose mutarotase-like"/>
    <property type="match status" value="2"/>
</dbReference>
<feature type="binding site" evidence="6">
    <location>
        <begin position="379"/>
        <end position="380"/>
    </location>
    <ligand>
        <name>substrate</name>
    </ligand>
</feature>
<dbReference type="RefSeq" id="WP_111499518.1">
    <property type="nucleotide sequence ID" value="NZ_QKYN01000020.1"/>
</dbReference>
<feature type="active site" description="Proton donor" evidence="5">
    <location>
        <position position="518"/>
    </location>
</feature>
<dbReference type="SUPFAM" id="SSF48208">
    <property type="entry name" value="Six-hairpin glycosidases"/>
    <property type="match status" value="1"/>
</dbReference>
<protein>
    <submittedName>
        <fullName evidence="11">Glycoside hydrolase family 65 protein</fullName>
    </submittedName>
</protein>
<dbReference type="GO" id="GO:0005975">
    <property type="term" value="P:carbohydrate metabolic process"/>
    <property type="evidence" value="ECO:0007669"/>
    <property type="project" value="InterPro"/>
</dbReference>
<dbReference type="Pfam" id="PF03636">
    <property type="entry name" value="Glyco_hydro_65N"/>
    <property type="match status" value="1"/>
</dbReference>
<dbReference type="InterPro" id="IPR017045">
    <property type="entry name" value="Malt_Pase/Glycosyl_Hdrlase"/>
</dbReference>
<evidence type="ECO:0000259" key="9">
    <source>
        <dbReference type="Pfam" id="PF03633"/>
    </source>
</evidence>
<evidence type="ECO:0000256" key="7">
    <source>
        <dbReference type="SAM" id="MobiDB-lite"/>
    </source>
</evidence>
<dbReference type="InterPro" id="IPR005195">
    <property type="entry name" value="Glyco_hydro_65_M"/>
</dbReference>
<evidence type="ECO:0000259" key="8">
    <source>
        <dbReference type="Pfam" id="PF03632"/>
    </source>
</evidence>
<dbReference type="InterPro" id="IPR011013">
    <property type="entry name" value="Gal_mutarotase_sf_dom"/>
</dbReference>
<dbReference type="Gene3D" id="1.50.10.10">
    <property type="match status" value="1"/>
</dbReference>
<evidence type="ECO:0000256" key="3">
    <source>
        <dbReference type="ARBA" id="ARBA00022679"/>
    </source>
</evidence>
<evidence type="ECO:0000256" key="4">
    <source>
        <dbReference type="ARBA" id="ARBA00023295"/>
    </source>
</evidence>
<name>A0A2X0INR3_9ACTN</name>
<feature type="domain" description="Glycoside hydrolase family 65 central catalytic" evidence="8">
    <location>
        <begin position="344"/>
        <end position="737"/>
    </location>
</feature>
<dbReference type="GO" id="GO:0004553">
    <property type="term" value="F:hydrolase activity, hydrolyzing O-glycosyl compounds"/>
    <property type="evidence" value="ECO:0007669"/>
    <property type="project" value="TreeGrafter"/>
</dbReference>
<accession>A0A2X0INR3</accession>
<dbReference type="GO" id="GO:0016757">
    <property type="term" value="F:glycosyltransferase activity"/>
    <property type="evidence" value="ECO:0007669"/>
    <property type="project" value="UniProtKB-KW"/>
</dbReference>
<evidence type="ECO:0000256" key="1">
    <source>
        <dbReference type="ARBA" id="ARBA00006768"/>
    </source>
</evidence>
<comment type="caution">
    <text evidence="11">The sequence shown here is derived from an EMBL/GenBank/DDBJ whole genome shotgun (WGS) entry which is preliminary data.</text>
</comment>
<evidence type="ECO:0000256" key="6">
    <source>
        <dbReference type="PIRSR" id="PIRSR036289-51"/>
    </source>
</evidence>
<dbReference type="InterPro" id="IPR005194">
    <property type="entry name" value="Glyco_hydro_65_C"/>
</dbReference>
<dbReference type="PANTHER" id="PTHR11051:SF8">
    <property type="entry name" value="PROTEIN-GLUCOSYLGALACTOSYLHYDROXYLYSINE GLUCOSIDASE"/>
    <property type="match status" value="1"/>
</dbReference>
<dbReference type="GO" id="GO:0030246">
    <property type="term" value="F:carbohydrate binding"/>
    <property type="evidence" value="ECO:0007669"/>
    <property type="project" value="InterPro"/>
</dbReference>
<feature type="domain" description="Glycoside hydrolase family 65 C-terminal" evidence="9">
    <location>
        <begin position="748"/>
        <end position="811"/>
    </location>
</feature>
<dbReference type="Gene3D" id="2.70.98.40">
    <property type="entry name" value="Glycoside hydrolase, family 65, N-terminal domain"/>
    <property type="match status" value="1"/>
</dbReference>
<dbReference type="Pfam" id="PF03633">
    <property type="entry name" value="Glyco_hydro_65C"/>
    <property type="match status" value="1"/>
</dbReference>
<dbReference type="InterPro" id="IPR008928">
    <property type="entry name" value="6-hairpin_glycosidase_sf"/>
</dbReference>
<dbReference type="PIRSF" id="PIRSF036289">
    <property type="entry name" value="Glycosyl_hydrolase_malt_phosph"/>
    <property type="match status" value="1"/>
</dbReference>
<dbReference type="OrthoDB" id="9816160at2"/>
<dbReference type="Gene3D" id="2.60.420.10">
    <property type="entry name" value="Maltose phosphorylase, domain 3"/>
    <property type="match status" value="1"/>
</dbReference>
<keyword evidence="12" id="KW-1185">Reference proteome</keyword>
<sequence>MNGDAWTLRYEGLDPAREGLREALCAVGNGWFVTRAAAPEAVADGVHYPGTYLAGVYHRTLSSVQGRTVANEDLVNCPNWLPLTFRTVDDGSGDTGSGDGSSRDGPDGDAGPARAPWFGEPGFPALDQRLEFDLRHAVLTRRRRCRDARGRTTDVVQRVFAHMDRPHLGVLVTHLTPVDWSGTVEIRSGLDGRVVNDGVARYRGLESRHLVPAGQGTVGELVWLQVATPDSGLRIGLAARTRLRVGDSEVSACLVARTDEPGRVNQLLTVAVRQGHSLTVEKTVALFTSRDRLTTEPATAARELLAAVGDAAALEREHRLRWGELWRRCRVGADFEGAGTIHLYLLHLLQTFSQHSVDLDVGIPARGLHGEAYRGHVFWDELFILPYFNRHLPELSRAVLGYRHRRLDRARHDAALAGRRGAMFPWQSGSDGGEETQELHLNPRSGRWLPDLSRLQHHVGSAIAYNVWQYHQATGDTEFLAQAGAELVLEIARFWADSAEFDDGLGRYRLRGVVGPDEYHDGYPWDSRPGIDDNAYTNVMASWTLHTARQLLPHLPGGRRAELLERLGIDAAELARWTDVAHRLHVPLHDGVLSQFEGYERLAELDWAGLRRRHADIRRLDRILEAEGDSVNRYRASKQADVLMLWYLFPSAEVRRLLTRLGVHADAELMERTVDYYLARTSHGSTLSAVVHAWVLARRDRPASWRFFQEAVASDVHDIQGGTTAEGVHLGAMAGAVDLLERCYSGLSLHGETLELDPALPSRLGQLNLTLRYRGHSDVLVRLGHHHTSVTLPPGSAAPIRLLVHGTAATLRAGETFRIDTAPPP</sequence>
<evidence type="ECO:0000256" key="2">
    <source>
        <dbReference type="ARBA" id="ARBA00022676"/>
    </source>
</evidence>
<dbReference type="Proteomes" id="UP000248889">
    <property type="component" value="Unassembled WGS sequence"/>
</dbReference>
<dbReference type="InterPro" id="IPR005196">
    <property type="entry name" value="Glyco_hydro_65_N"/>
</dbReference>
<dbReference type="Pfam" id="PF03632">
    <property type="entry name" value="Glyco_hydro_65m"/>
    <property type="match status" value="1"/>
</dbReference>
<comment type="similarity">
    <text evidence="1">Belongs to the glycosyl hydrolase 65 family.</text>
</comment>
<dbReference type="InterPro" id="IPR012341">
    <property type="entry name" value="6hp_glycosidase-like_sf"/>
</dbReference>
<evidence type="ECO:0000313" key="11">
    <source>
        <dbReference type="EMBL" id="RAG86824.1"/>
    </source>
</evidence>
<evidence type="ECO:0000259" key="10">
    <source>
        <dbReference type="Pfam" id="PF03636"/>
    </source>
</evidence>
<evidence type="ECO:0000313" key="12">
    <source>
        <dbReference type="Proteomes" id="UP000248889"/>
    </source>
</evidence>
<evidence type="ECO:0000256" key="5">
    <source>
        <dbReference type="PIRSR" id="PIRSR036289-50"/>
    </source>
</evidence>
<dbReference type="EMBL" id="QKYN01000020">
    <property type="protein sequence ID" value="RAG86824.1"/>
    <property type="molecule type" value="Genomic_DNA"/>
</dbReference>
<organism evidence="11 12">
    <name type="scientific">Streptacidiphilus pinicola</name>
    <dbReference type="NCBI Taxonomy" id="2219663"/>
    <lineage>
        <taxon>Bacteria</taxon>
        <taxon>Bacillati</taxon>
        <taxon>Actinomycetota</taxon>
        <taxon>Actinomycetes</taxon>
        <taxon>Kitasatosporales</taxon>
        <taxon>Streptomycetaceae</taxon>
        <taxon>Streptacidiphilus</taxon>
    </lineage>
</organism>
<dbReference type="FunFam" id="1.50.10.10:FF:000053">
    <property type="entry name" value="Putative glycosyl hydrolase"/>
    <property type="match status" value="1"/>
</dbReference>
<feature type="region of interest" description="Disordered" evidence="7">
    <location>
        <begin position="88"/>
        <end position="117"/>
    </location>
</feature>
<dbReference type="AlphaFoldDB" id="A0A2X0INR3"/>
<keyword evidence="3" id="KW-0808">Transferase</keyword>
<dbReference type="InterPro" id="IPR037018">
    <property type="entry name" value="GH65_N"/>
</dbReference>
<reference evidence="11 12" key="1">
    <citation type="submission" date="2018-06" db="EMBL/GenBank/DDBJ databases">
        <title>Streptacidiphilus pinicola sp. nov., isolated from pine grove soil.</title>
        <authorList>
            <person name="Roh S.G."/>
            <person name="Park S."/>
            <person name="Kim M.-K."/>
            <person name="Yun B.-R."/>
            <person name="Park J."/>
            <person name="Kim M.J."/>
            <person name="Kim Y.S."/>
            <person name="Kim S.B."/>
        </authorList>
    </citation>
    <scope>NUCLEOTIDE SEQUENCE [LARGE SCALE GENOMIC DNA]</scope>
    <source>
        <strain evidence="11 12">MMS16-CNU450</strain>
    </source>
</reference>